<dbReference type="AlphaFoldDB" id="A0A1M6DZD2"/>
<evidence type="ECO:0008006" key="3">
    <source>
        <dbReference type="Google" id="ProtNLM"/>
    </source>
</evidence>
<name>A0A1M6DZD2_9BACE</name>
<evidence type="ECO:0000313" key="2">
    <source>
        <dbReference type="Proteomes" id="UP000184192"/>
    </source>
</evidence>
<dbReference type="EMBL" id="FQZN01000008">
    <property type="protein sequence ID" value="SHI78503.1"/>
    <property type="molecule type" value="Genomic_DNA"/>
</dbReference>
<dbReference type="Proteomes" id="UP000184192">
    <property type="component" value="Unassembled WGS sequence"/>
</dbReference>
<sequence length="34" mass="4099">MKREAISEMYEWKGREDRKPFILRGARQVGKCTK</sequence>
<organism evidence="1 2">
    <name type="scientific">Bacteroides stercorirosoris</name>
    <dbReference type="NCBI Taxonomy" id="871324"/>
    <lineage>
        <taxon>Bacteria</taxon>
        <taxon>Pseudomonadati</taxon>
        <taxon>Bacteroidota</taxon>
        <taxon>Bacteroidia</taxon>
        <taxon>Bacteroidales</taxon>
        <taxon>Bacteroidaceae</taxon>
        <taxon>Bacteroides</taxon>
    </lineage>
</organism>
<reference evidence="2" key="1">
    <citation type="submission" date="2016-11" db="EMBL/GenBank/DDBJ databases">
        <authorList>
            <person name="Varghese N."/>
            <person name="Submissions S."/>
        </authorList>
    </citation>
    <scope>NUCLEOTIDE SEQUENCE [LARGE SCALE GENOMIC DNA]</scope>
    <source>
        <strain evidence="2">DSM 26884</strain>
    </source>
</reference>
<keyword evidence="2" id="KW-1185">Reference proteome</keyword>
<gene>
    <name evidence="1" type="ORF">SAMN05444350_1081</name>
</gene>
<evidence type="ECO:0000313" key="1">
    <source>
        <dbReference type="EMBL" id="SHI78503.1"/>
    </source>
</evidence>
<proteinExistence type="predicted"/>
<accession>A0A1M6DZD2</accession>
<protein>
    <recommendedName>
        <fullName evidence="3">ATP-binding protein</fullName>
    </recommendedName>
</protein>